<proteinExistence type="predicted"/>
<keyword evidence="2" id="KW-1185">Reference proteome</keyword>
<organism evidence="1 2">
    <name type="scientific">Colletotrichum zoysiae</name>
    <dbReference type="NCBI Taxonomy" id="1216348"/>
    <lineage>
        <taxon>Eukaryota</taxon>
        <taxon>Fungi</taxon>
        <taxon>Dikarya</taxon>
        <taxon>Ascomycota</taxon>
        <taxon>Pezizomycotina</taxon>
        <taxon>Sordariomycetes</taxon>
        <taxon>Hypocreomycetidae</taxon>
        <taxon>Glomerellales</taxon>
        <taxon>Glomerellaceae</taxon>
        <taxon>Colletotrichum</taxon>
        <taxon>Colletotrichum graminicola species complex</taxon>
    </lineage>
</organism>
<dbReference type="Proteomes" id="UP001232148">
    <property type="component" value="Unassembled WGS sequence"/>
</dbReference>
<accession>A0AAD9HMM1</accession>
<gene>
    <name evidence="1" type="ORF">LX32DRAFT_263334</name>
</gene>
<reference evidence="1" key="1">
    <citation type="submission" date="2021-06" db="EMBL/GenBank/DDBJ databases">
        <title>Comparative genomics, transcriptomics and evolutionary studies reveal genomic signatures of adaptation to plant cell wall in hemibiotrophic fungi.</title>
        <authorList>
            <consortium name="DOE Joint Genome Institute"/>
            <person name="Baroncelli R."/>
            <person name="Diaz J.F."/>
            <person name="Benocci T."/>
            <person name="Peng M."/>
            <person name="Battaglia E."/>
            <person name="Haridas S."/>
            <person name="Andreopoulos W."/>
            <person name="Labutti K."/>
            <person name="Pangilinan J."/>
            <person name="Floch G.L."/>
            <person name="Makela M.R."/>
            <person name="Henrissat B."/>
            <person name="Grigoriev I.V."/>
            <person name="Crouch J.A."/>
            <person name="De Vries R.P."/>
            <person name="Sukno S.A."/>
            <person name="Thon M.R."/>
        </authorList>
    </citation>
    <scope>NUCLEOTIDE SEQUENCE</scope>
    <source>
        <strain evidence="1">MAFF235873</strain>
    </source>
</reference>
<name>A0AAD9HMM1_9PEZI</name>
<protein>
    <submittedName>
        <fullName evidence="1">Uncharacterized protein</fullName>
    </submittedName>
</protein>
<dbReference type="AlphaFoldDB" id="A0AAD9HMM1"/>
<evidence type="ECO:0000313" key="1">
    <source>
        <dbReference type="EMBL" id="KAK2031688.1"/>
    </source>
</evidence>
<evidence type="ECO:0000313" key="2">
    <source>
        <dbReference type="Proteomes" id="UP001232148"/>
    </source>
</evidence>
<comment type="caution">
    <text evidence="1">The sequence shown here is derived from an EMBL/GenBank/DDBJ whole genome shotgun (WGS) entry which is preliminary data.</text>
</comment>
<sequence length="175" mass="19476">MKSVLNQRAVYPCSSLTRWTTLEGRINNVFCHTHARTLGVVLHGPSRHCLSVDLPFGTWLALDISLAPCSAHHQNTYTPTLQYGRSIARCRSAPFKKENRAKRKYTSPDITVACCSAHQAVSCATAFWRRCCGLAWGGGAAFPTYSERDQRPLILDTKTSLSSQSRSWTMPCRQG</sequence>
<dbReference type="EMBL" id="MU842838">
    <property type="protein sequence ID" value="KAK2031688.1"/>
    <property type="molecule type" value="Genomic_DNA"/>
</dbReference>